<keyword evidence="2" id="KW-0812">Transmembrane</keyword>
<feature type="region of interest" description="Disordered" evidence="1">
    <location>
        <begin position="153"/>
        <end position="188"/>
    </location>
</feature>
<feature type="compositionally biased region" description="Basic and acidic residues" evidence="1">
    <location>
        <begin position="162"/>
        <end position="171"/>
    </location>
</feature>
<dbReference type="EMBL" id="BPQO01000001">
    <property type="protein sequence ID" value="GJD86725.1"/>
    <property type="molecule type" value="Genomic_DNA"/>
</dbReference>
<feature type="transmembrane region" description="Helical" evidence="2">
    <location>
        <begin position="268"/>
        <end position="289"/>
    </location>
</feature>
<keyword evidence="4" id="KW-1185">Reference proteome</keyword>
<gene>
    <name evidence="3" type="ORF">BHAOGJBA_0221</name>
</gene>
<feature type="transmembrane region" description="Helical" evidence="2">
    <location>
        <begin position="244"/>
        <end position="262"/>
    </location>
</feature>
<evidence type="ECO:0008006" key="5">
    <source>
        <dbReference type="Google" id="ProtNLM"/>
    </source>
</evidence>
<dbReference type="Proteomes" id="UP001055247">
    <property type="component" value="Unassembled WGS sequence"/>
</dbReference>
<evidence type="ECO:0000313" key="4">
    <source>
        <dbReference type="Proteomes" id="UP001055247"/>
    </source>
</evidence>
<keyword evidence="2" id="KW-1133">Transmembrane helix</keyword>
<evidence type="ECO:0000256" key="2">
    <source>
        <dbReference type="SAM" id="Phobius"/>
    </source>
</evidence>
<organism evidence="3 4">
    <name type="scientific">Methylobacterium hispanicum</name>
    <dbReference type="NCBI Taxonomy" id="270350"/>
    <lineage>
        <taxon>Bacteria</taxon>
        <taxon>Pseudomonadati</taxon>
        <taxon>Pseudomonadota</taxon>
        <taxon>Alphaproteobacteria</taxon>
        <taxon>Hyphomicrobiales</taxon>
        <taxon>Methylobacteriaceae</taxon>
        <taxon>Methylobacterium</taxon>
    </lineage>
</organism>
<sequence>MTQYLGIGIGAGLVSALLFGVLLKGTLLAFVLNLVSPLPILIVGLGWSHRAALAAAVTGSLALALAVSPSLGLGFAAYLALPAWWLAYLTLLGRQNPDGTTEWYPTGRLLGWVGSTAGAAVVAIALLSSSSYEAYETQMRQLAGNLIRVQMRDGTAPAPRTETSEDAERSAETPTAPPAEPADPKAKAQAELHAELADAMGRLLPGIAATGLALLLVFYLWASARIVRLSGRLLRPWPDIPSTAMPRGVLGLLALAVVLTLAPGYLGVFGTALVGALCAVFALQGLAAFHDRSRGRPGRGALLFGLYLILFVTQGIALVALTLFGLADTALDRRRPRGGPAT</sequence>
<feature type="transmembrane region" description="Helical" evidence="2">
    <location>
        <begin position="61"/>
        <end position="88"/>
    </location>
</feature>
<feature type="transmembrane region" description="Helical" evidence="2">
    <location>
        <begin position="301"/>
        <end position="327"/>
    </location>
</feature>
<dbReference type="Pfam" id="PF09991">
    <property type="entry name" value="DUF2232"/>
    <property type="match status" value="1"/>
</dbReference>
<comment type="caution">
    <text evidence="3">The sequence shown here is derived from an EMBL/GenBank/DDBJ whole genome shotgun (WGS) entry which is preliminary data.</text>
</comment>
<keyword evidence="2" id="KW-0472">Membrane</keyword>
<evidence type="ECO:0000313" key="3">
    <source>
        <dbReference type="EMBL" id="GJD86725.1"/>
    </source>
</evidence>
<feature type="transmembrane region" description="Helical" evidence="2">
    <location>
        <begin position="203"/>
        <end position="223"/>
    </location>
</feature>
<dbReference type="InterPro" id="IPR018710">
    <property type="entry name" value="DUF2232"/>
</dbReference>
<reference evidence="3" key="1">
    <citation type="journal article" date="2016" name="Front. Microbiol.">
        <title>Genome Sequence of the Piezophilic, Mesophilic Sulfate-Reducing Bacterium Desulfovibrio indicus J2T.</title>
        <authorList>
            <person name="Cao J."/>
            <person name="Maignien L."/>
            <person name="Shao Z."/>
            <person name="Alain K."/>
            <person name="Jebbar M."/>
        </authorList>
    </citation>
    <scope>NUCLEOTIDE SEQUENCE</scope>
    <source>
        <strain evidence="3">DSM 16372</strain>
    </source>
</reference>
<dbReference type="RefSeq" id="WP_066921786.1">
    <property type="nucleotide sequence ID" value="NZ_BPQO01000001.1"/>
</dbReference>
<accession>A0AAV4ZFE7</accession>
<reference evidence="3" key="2">
    <citation type="submission" date="2021-08" db="EMBL/GenBank/DDBJ databases">
        <authorList>
            <person name="Tani A."/>
            <person name="Ola A."/>
            <person name="Ogura Y."/>
            <person name="Katsura K."/>
            <person name="Hayashi T."/>
        </authorList>
    </citation>
    <scope>NUCLEOTIDE SEQUENCE</scope>
    <source>
        <strain evidence="3">DSM 16372</strain>
    </source>
</reference>
<feature type="transmembrane region" description="Helical" evidence="2">
    <location>
        <begin position="109"/>
        <end position="129"/>
    </location>
</feature>
<name>A0AAV4ZFE7_9HYPH</name>
<dbReference type="AlphaFoldDB" id="A0AAV4ZFE7"/>
<evidence type="ECO:0000256" key="1">
    <source>
        <dbReference type="SAM" id="MobiDB-lite"/>
    </source>
</evidence>
<feature type="transmembrane region" description="Helical" evidence="2">
    <location>
        <begin position="30"/>
        <end position="49"/>
    </location>
</feature>
<protein>
    <recommendedName>
        <fullName evidence="5">DUF2232 domain-containing protein</fullName>
    </recommendedName>
</protein>
<feature type="transmembrane region" description="Helical" evidence="2">
    <location>
        <begin position="6"/>
        <end position="23"/>
    </location>
</feature>
<proteinExistence type="predicted"/>